<feature type="domain" description="VTT" evidence="2">
    <location>
        <begin position="63"/>
        <end position="179"/>
    </location>
</feature>
<organism evidence="3 4">
    <name type="scientific">Saccharospirillum mangrovi</name>
    <dbReference type="NCBI Taxonomy" id="2161747"/>
    <lineage>
        <taxon>Bacteria</taxon>
        <taxon>Pseudomonadati</taxon>
        <taxon>Pseudomonadota</taxon>
        <taxon>Gammaproteobacteria</taxon>
        <taxon>Oceanospirillales</taxon>
        <taxon>Saccharospirillaceae</taxon>
        <taxon>Saccharospirillum</taxon>
    </lineage>
</organism>
<accession>A0ABV8A2C0</accession>
<feature type="transmembrane region" description="Helical" evidence="1">
    <location>
        <begin position="81"/>
        <end position="105"/>
    </location>
</feature>
<gene>
    <name evidence="3" type="ORF">ACFOOG_12840</name>
</gene>
<feature type="transmembrane region" description="Helical" evidence="1">
    <location>
        <begin position="126"/>
        <end position="148"/>
    </location>
</feature>
<evidence type="ECO:0000259" key="2">
    <source>
        <dbReference type="Pfam" id="PF09335"/>
    </source>
</evidence>
<evidence type="ECO:0000313" key="4">
    <source>
        <dbReference type="Proteomes" id="UP001595617"/>
    </source>
</evidence>
<sequence>MRKVLMALWLLLIASGLTIHFTVFANDLDATLSRVQTLAEENLAEVTIGYILLLAIRGLTLMPSTPLLFVGIVLFPPWTAYWMNMVGIFMSSLIVILAINHLNFGQRLERLRTQRYARMERRLRQHGLPIIVSWSFFPLVPTDLIVYLATLLRFQKRVILGGVMTGEAVLNAAYVFGGASVLALLLA</sequence>
<feature type="transmembrane region" description="Helical" evidence="1">
    <location>
        <begin position="47"/>
        <end position="75"/>
    </location>
</feature>
<dbReference type="EMBL" id="JBHRYR010000003">
    <property type="protein sequence ID" value="MFC3853723.1"/>
    <property type="molecule type" value="Genomic_DNA"/>
</dbReference>
<dbReference type="RefSeq" id="WP_380697146.1">
    <property type="nucleotide sequence ID" value="NZ_JBHRYR010000003.1"/>
</dbReference>
<keyword evidence="4" id="KW-1185">Reference proteome</keyword>
<reference evidence="4" key="1">
    <citation type="journal article" date="2019" name="Int. J. Syst. Evol. Microbiol.">
        <title>The Global Catalogue of Microorganisms (GCM) 10K type strain sequencing project: providing services to taxonomists for standard genome sequencing and annotation.</title>
        <authorList>
            <consortium name="The Broad Institute Genomics Platform"/>
            <consortium name="The Broad Institute Genome Sequencing Center for Infectious Disease"/>
            <person name="Wu L."/>
            <person name="Ma J."/>
        </authorList>
    </citation>
    <scope>NUCLEOTIDE SEQUENCE [LARGE SCALE GENOMIC DNA]</scope>
    <source>
        <strain evidence="4">IBRC 10765</strain>
    </source>
</reference>
<protein>
    <submittedName>
        <fullName evidence="3">VTT domain-containing protein</fullName>
    </submittedName>
</protein>
<evidence type="ECO:0000313" key="3">
    <source>
        <dbReference type="EMBL" id="MFC3853723.1"/>
    </source>
</evidence>
<name>A0ABV8A2C0_9GAMM</name>
<feature type="transmembrane region" description="Helical" evidence="1">
    <location>
        <begin position="6"/>
        <end position="26"/>
    </location>
</feature>
<comment type="caution">
    <text evidence="3">The sequence shown here is derived from an EMBL/GenBank/DDBJ whole genome shotgun (WGS) entry which is preliminary data.</text>
</comment>
<evidence type="ECO:0000256" key="1">
    <source>
        <dbReference type="SAM" id="Phobius"/>
    </source>
</evidence>
<dbReference type="Pfam" id="PF09335">
    <property type="entry name" value="VTT_dom"/>
    <property type="match status" value="1"/>
</dbReference>
<dbReference type="Proteomes" id="UP001595617">
    <property type="component" value="Unassembled WGS sequence"/>
</dbReference>
<feature type="transmembrane region" description="Helical" evidence="1">
    <location>
        <begin position="168"/>
        <end position="186"/>
    </location>
</feature>
<dbReference type="InterPro" id="IPR032816">
    <property type="entry name" value="VTT_dom"/>
</dbReference>
<proteinExistence type="predicted"/>
<keyword evidence="1" id="KW-0812">Transmembrane</keyword>
<keyword evidence="1" id="KW-1133">Transmembrane helix</keyword>
<keyword evidence="1" id="KW-0472">Membrane</keyword>